<organism evidence="10 11">
    <name type="scientific">Aureobasidium pullulans</name>
    <name type="common">Black yeast</name>
    <name type="synonym">Pullularia pullulans</name>
    <dbReference type="NCBI Taxonomy" id="5580"/>
    <lineage>
        <taxon>Eukaryota</taxon>
        <taxon>Fungi</taxon>
        <taxon>Dikarya</taxon>
        <taxon>Ascomycota</taxon>
        <taxon>Pezizomycotina</taxon>
        <taxon>Dothideomycetes</taxon>
        <taxon>Dothideomycetidae</taxon>
        <taxon>Dothideales</taxon>
        <taxon>Saccotheciaceae</taxon>
        <taxon>Aureobasidium</taxon>
    </lineage>
</organism>
<dbReference type="InterPro" id="IPR050134">
    <property type="entry name" value="NAD-dep_sirtuin_deacylases"/>
</dbReference>
<evidence type="ECO:0000256" key="8">
    <source>
        <dbReference type="SAM" id="MobiDB-lite"/>
    </source>
</evidence>
<evidence type="ECO:0000256" key="6">
    <source>
        <dbReference type="ARBA" id="ARBA00023027"/>
    </source>
</evidence>
<comment type="caution">
    <text evidence="10">The sequence shown here is derived from an EMBL/GenBank/DDBJ whole genome shotgun (WGS) entry which is preliminary data.</text>
</comment>
<feature type="active site" description="Proton acceptor" evidence="7">
    <location>
        <position position="285"/>
    </location>
</feature>
<accession>A0ABR0TN77</accession>
<evidence type="ECO:0000313" key="11">
    <source>
        <dbReference type="Proteomes" id="UP001341245"/>
    </source>
</evidence>
<protein>
    <recommendedName>
        <fullName evidence="9">Deacetylase sirtuin-type domain-containing protein</fullName>
    </recommendedName>
</protein>
<keyword evidence="3" id="KW-0808">Transferase</keyword>
<feature type="region of interest" description="Disordered" evidence="8">
    <location>
        <begin position="331"/>
        <end position="359"/>
    </location>
</feature>
<sequence length="498" mass="55903">MEADDVVDLSSPQPEKQLESVARVQDPVNTAPLPQLIDQDDLEDGVELDVSDDSEDDDDELDESALTDELERAEFEPYTDDEPGPISYTPAEGKEIRERLRRLGPNRFVEQTISSGSVGVRKLVTAFGVRPDLPYSTIWYYQILGRCIQRELRRRQKLDEYNTIDDAVSLLQKSKNIMVITGAGISTSLGIPDFRSRNTGFYSQLLARGFESPEDVFDIENFDNDPTHFYQLAKEILPVTDRCSPTHAFIRLLQDKQKLLTNYTQNIDNIEAFAGIEPERLIQCHGSWATASCRKCHTEVPGEVIFEDVRQQRVSICQTCLDILEKQPRKRKRVSNGKSKSRSSHSDSEDDGRYDVPQPGVMKPNITFFGEKLPNRFFDRLTEHDAAIVDLIIVIGTSMKVAPVSEIPNYVDEKVPQIYISREPADHINFDITLLGYCDDVVAELAKRAGWTIDHAKVTETLLTATPGPKTGQWIIAPSSTSTSIDAESSTSESNATL</sequence>
<dbReference type="InterPro" id="IPR026591">
    <property type="entry name" value="Sirtuin_cat_small_dom_sf"/>
</dbReference>
<feature type="binding site" evidence="7">
    <location>
        <position position="317"/>
    </location>
    <ligand>
        <name>Zn(2+)</name>
        <dbReference type="ChEBI" id="CHEBI:29105"/>
    </ligand>
</feature>
<keyword evidence="5 7" id="KW-0862">Zinc</keyword>
<comment type="similarity">
    <text evidence="2">Belongs to the sirtuin family. Class I subfamily.</text>
</comment>
<feature type="region of interest" description="Disordered" evidence="8">
    <location>
        <begin position="1"/>
        <end position="90"/>
    </location>
</feature>
<name>A0ABR0TN77_AURPU</name>
<gene>
    <name evidence="10" type="ORF">QM012_008140</name>
</gene>
<evidence type="ECO:0000256" key="5">
    <source>
        <dbReference type="ARBA" id="ARBA00022833"/>
    </source>
</evidence>
<keyword evidence="11" id="KW-1185">Reference proteome</keyword>
<feature type="binding site" evidence="7">
    <location>
        <position position="320"/>
    </location>
    <ligand>
        <name>Zn(2+)</name>
        <dbReference type="ChEBI" id="CHEBI:29105"/>
    </ligand>
</feature>
<evidence type="ECO:0000256" key="3">
    <source>
        <dbReference type="ARBA" id="ARBA00022679"/>
    </source>
</evidence>
<dbReference type="PANTHER" id="PTHR11085">
    <property type="entry name" value="NAD-DEPENDENT PROTEIN DEACYLASE SIRTUIN-5, MITOCHONDRIAL-RELATED"/>
    <property type="match status" value="1"/>
</dbReference>
<comment type="cofactor">
    <cofactor evidence="1">
        <name>Zn(2+)</name>
        <dbReference type="ChEBI" id="CHEBI:29105"/>
    </cofactor>
</comment>
<keyword evidence="4 7" id="KW-0479">Metal-binding</keyword>
<evidence type="ECO:0000256" key="1">
    <source>
        <dbReference type="ARBA" id="ARBA00001947"/>
    </source>
</evidence>
<dbReference type="Proteomes" id="UP001341245">
    <property type="component" value="Unassembled WGS sequence"/>
</dbReference>
<dbReference type="PANTHER" id="PTHR11085:SF9">
    <property type="entry name" value="NAD-DEPENDENT PROTEIN DEACETYLASE SIRTUIN-1"/>
    <property type="match status" value="1"/>
</dbReference>
<dbReference type="EMBL" id="JASGXD010000006">
    <property type="protein sequence ID" value="KAK6005361.1"/>
    <property type="molecule type" value="Genomic_DNA"/>
</dbReference>
<evidence type="ECO:0000313" key="10">
    <source>
        <dbReference type="EMBL" id="KAK6005361.1"/>
    </source>
</evidence>
<dbReference type="InterPro" id="IPR003000">
    <property type="entry name" value="Sirtuin"/>
</dbReference>
<dbReference type="Pfam" id="PF02146">
    <property type="entry name" value="SIR2"/>
    <property type="match status" value="1"/>
</dbReference>
<evidence type="ECO:0000259" key="9">
    <source>
        <dbReference type="PROSITE" id="PS50305"/>
    </source>
</evidence>
<keyword evidence="6" id="KW-0520">NAD</keyword>
<feature type="binding site" evidence="7">
    <location>
        <position position="293"/>
    </location>
    <ligand>
        <name>Zn(2+)</name>
        <dbReference type="ChEBI" id="CHEBI:29105"/>
    </ligand>
</feature>
<dbReference type="InterPro" id="IPR029035">
    <property type="entry name" value="DHS-like_NAD/FAD-binding_dom"/>
</dbReference>
<dbReference type="Gene3D" id="3.40.50.1220">
    <property type="entry name" value="TPP-binding domain"/>
    <property type="match status" value="1"/>
</dbReference>
<dbReference type="SUPFAM" id="SSF52467">
    <property type="entry name" value="DHS-like NAD/FAD-binding domain"/>
    <property type="match status" value="1"/>
</dbReference>
<feature type="compositionally biased region" description="Basic residues" evidence="8">
    <location>
        <begin position="331"/>
        <end position="343"/>
    </location>
</feature>
<evidence type="ECO:0000256" key="7">
    <source>
        <dbReference type="PROSITE-ProRule" id="PRU00236"/>
    </source>
</evidence>
<reference evidence="10 11" key="1">
    <citation type="submission" date="2023-11" db="EMBL/GenBank/DDBJ databases">
        <title>Draft genome sequence and annotation of the polyextremotolerant black yeast-like fungus Aureobasidium pullulans NRRL 62042.</title>
        <authorList>
            <person name="Dielentheis-Frenken M.R.E."/>
            <person name="Wibberg D."/>
            <person name="Blank L.M."/>
            <person name="Tiso T."/>
        </authorList>
    </citation>
    <scope>NUCLEOTIDE SEQUENCE [LARGE SCALE GENOMIC DNA]</scope>
    <source>
        <strain evidence="10 11">NRRL 62042</strain>
    </source>
</reference>
<proteinExistence type="inferred from homology"/>
<evidence type="ECO:0000256" key="4">
    <source>
        <dbReference type="ARBA" id="ARBA00022723"/>
    </source>
</evidence>
<feature type="domain" description="Deacetylase sirtuin-type" evidence="9">
    <location>
        <begin position="157"/>
        <end position="452"/>
    </location>
</feature>
<evidence type="ECO:0000256" key="2">
    <source>
        <dbReference type="ARBA" id="ARBA00006924"/>
    </source>
</evidence>
<dbReference type="PROSITE" id="PS50305">
    <property type="entry name" value="SIRTUIN"/>
    <property type="match status" value="1"/>
</dbReference>
<feature type="compositionally biased region" description="Basic and acidic residues" evidence="8">
    <location>
        <begin position="344"/>
        <end position="354"/>
    </location>
</feature>
<feature type="compositionally biased region" description="Acidic residues" evidence="8">
    <location>
        <begin position="38"/>
        <end position="68"/>
    </location>
</feature>
<dbReference type="Gene3D" id="3.30.1600.10">
    <property type="entry name" value="SIR2/SIRT2 'Small Domain"/>
    <property type="match status" value="1"/>
</dbReference>
<feature type="binding site" evidence="7">
    <location>
        <position position="296"/>
    </location>
    <ligand>
        <name>Zn(2+)</name>
        <dbReference type="ChEBI" id="CHEBI:29105"/>
    </ligand>
</feature>
<dbReference type="InterPro" id="IPR026590">
    <property type="entry name" value="Ssirtuin_cat_dom"/>
</dbReference>